<proteinExistence type="predicted"/>
<dbReference type="AlphaFoldDB" id="A0A7I8VHJ6"/>
<keyword evidence="2" id="KW-0812">Transmembrane</keyword>
<dbReference type="Proteomes" id="UP000549394">
    <property type="component" value="Unassembled WGS sequence"/>
</dbReference>
<feature type="region of interest" description="Disordered" evidence="1">
    <location>
        <begin position="219"/>
        <end position="239"/>
    </location>
</feature>
<evidence type="ECO:0000256" key="2">
    <source>
        <dbReference type="SAM" id="Phobius"/>
    </source>
</evidence>
<keyword evidence="2" id="KW-0472">Membrane</keyword>
<keyword evidence="4" id="KW-1185">Reference proteome</keyword>
<evidence type="ECO:0000313" key="4">
    <source>
        <dbReference type="Proteomes" id="UP000549394"/>
    </source>
</evidence>
<accession>A0A7I8VHJ6</accession>
<dbReference type="EMBL" id="CAJFCJ010000006">
    <property type="protein sequence ID" value="CAD5115473.1"/>
    <property type="molecule type" value="Genomic_DNA"/>
</dbReference>
<comment type="caution">
    <text evidence="3">The sequence shown here is derived from an EMBL/GenBank/DDBJ whole genome shotgun (WGS) entry which is preliminary data.</text>
</comment>
<evidence type="ECO:0000313" key="3">
    <source>
        <dbReference type="EMBL" id="CAD5115473.1"/>
    </source>
</evidence>
<feature type="transmembrane region" description="Helical" evidence="2">
    <location>
        <begin position="120"/>
        <end position="144"/>
    </location>
</feature>
<protein>
    <submittedName>
        <fullName evidence="3">Uncharacterized protein</fullName>
    </submittedName>
</protein>
<feature type="compositionally biased region" description="Polar residues" evidence="1">
    <location>
        <begin position="224"/>
        <end position="233"/>
    </location>
</feature>
<sequence length="239" mass="26788">MDTTTETVINVTTTKTGINATDQTSMDTITQTAIEASTIKNETNATVRIVSSTTTAFNHSTRERWGEDNLSEKSIVTTDYSVQKTTSVQFLSSTDILSKEITSFSLKREKMKNSDDEVKLTIVIAVPVASVILILLIGIVIFLLCRDRFMNKRRGKANGSMVYFNQETCHRISTIYDSIQISDSENDNAKYDEVDTSCNGNHHQYPFSFLDGKAENIEKDDFTPKNSENNGSPSYVERF</sequence>
<name>A0A7I8VHJ6_9ANNE</name>
<gene>
    <name evidence="3" type="ORF">DGYR_LOCUS4214</name>
</gene>
<reference evidence="3 4" key="1">
    <citation type="submission" date="2020-08" db="EMBL/GenBank/DDBJ databases">
        <authorList>
            <person name="Hejnol A."/>
        </authorList>
    </citation>
    <scope>NUCLEOTIDE SEQUENCE [LARGE SCALE GENOMIC DNA]</scope>
</reference>
<organism evidence="3 4">
    <name type="scientific">Dimorphilus gyrociliatus</name>
    <dbReference type="NCBI Taxonomy" id="2664684"/>
    <lineage>
        <taxon>Eukaryota</taxon>
        <taxon>Metazoa</taxon>
        <taxon>Spiralia</taxon>
        <taxon>Lophotrochozoa</taxon>
        <taxon>Annelida</taxon>
        <taxon>Polychaeta</taxon>
        <taxon>Polychaeta incertae sedis</taxon>
        <taxon>Dinophilidae</taxon>
        <taxon>Dimorphilus</taxon>
    </lineage>
</organism>
<evidence type="ECO:0000256" key="1">
    <source>
        <dbReference type="SAM" id="MobiDB-lite"/>
    </source>
</evidence>
<keyword evidence="2" id="KW-1133">Transmembrane helix</keyword>